<evidence type="ECO:0008006" key="4">
    <source>
        <dbReference type="Google" id="ProtNLM"/>
    </source>
</evidence>
<accession>A0ABU5WUD8</accession>
<dbReference type="RefSeq" id="WP_063892420.1">
    <property type="nucleotide sequence ID" value="NZ_JAWRKY010000014.1"/>
</dbReference>
<name>A0ABU5WUD8_9BURK</name>
<dbReference type="EMBL" id="JAWRLE010000046">
    <property type="protein sequence ID" value="MEB2582118.1"/>
    <property type="molecule type" value="Genomic_DNA"/>
</dbReference>
<evidence type="ECO:0000313" key="3">
    <source>
        <dbReference type="Proteomes" id="UP001304467"/>
    </source>
</evidence>
<feature type="signal peptide" evidence="1">
    <location>
        <begin position="1"/>
        <end position="28"/>
    </location>
</feature>
<evidence type="ECO:0000256" key="1">
    <source>
        <dbReference type="SAM" id="SignalP"/>
    </source>
</evidence>
<proteinExistence type="predicted"/>
<feature type="chain" id="PRO_5046590804" description="Spore coat protein U domain-containing protein" evidence="1">
    <location>
        <begin position="29"/>
        <end position="328"/>
    </location>
</feature>
<organism evidence="2 3">
    <name type="scientific">Burkholderia anthinoferrum</name>
    <dbReference type="NCBI Taxonomy" id="3090833"/>
    <lineage>
        <taxon>Bacteria</taxon>
        <taxon>Pseudomonadati</taxon>
        <taxon>Pseudomonadota</taxon>
        <taxon>Betaproteobacteria</taxon>
        <taxon>Burkholderiales</taxon>
        <taxon>Burkholderiaceae</taxon>
        <taxon>Burkholderia</taxon>
    </lineage>
</organism>
<keyword evidence="3" id="KW-1185">Reference proteome</keyword>
<gene>
    <name evidence="2" type="ORF">SB593_24560</name>
</gene>
<sequence>MGRIEIIKYWRSCALAVCLSVLSFNASAFILETAKVIDSYSACRWKNNGDGTSTLGVTIKFRPAAGNHGNVAYVSRGILVYNYDRMGNLRPSTTAAKRIILNGSYNFSSYVGDGYAIYYGLSTEWRTERAFTANIEVLIDNSQIADWPGMSLRAANYTQGNDFGEVTGAAYLTMASTDGTCIVLDPAKPPPPAPSFVLDTVAPDWDLGELPRGESQKTLAGASQQLCFTYTGFASSGNFVINATNANGMSGNRYLLRNTSKPEQTVPYSVTLNGGSANFPLPNIGASAIRLNTGNRTCFVPTFKTSVGMSAGAGDYSDVLLFTVVTKS</sequence>
<reference evidence="2 3" key="1">
    <citation type="journal article" date="2023" name="Front. Microbiol.">
        <title>Genomic analyses of Burkholderia respiratory isolates indicates two evolutionarily distinct B. anthina clades.</title>
        <authorList>
            <person name="Pham A."/>
            <person name="Volmer J.G."/>
            <person name="Chambers D.C."/>
            <person name="Smith D.J."/>
            <person name="Reid D.W."/>
            <person name="Burr L."/>
            <person name="Wells T.J."/>
        </authorList>
    </citation>
    <scope>NUCLEOTIDE SEQUENCE [LARGE SCALE GENOMIC DNA]</scope>
    <source>
        <strain evidence="2 3">BCCIQ07A</strain>
    </source>
</reference>
<keyword evidence="1" id="KW-0732">Signal</keyword>
<protein>
    <recommendedName>
        <fullName evidence="4">Spore coat protein U domain-containing protein</fullName>
    </recommendedName>
</protein>
<comment type="caution">
    <text evidence="2">The sequence shown here is derived from an EMBL/GenBank/DDBJ whole genome shotgun (WGS) entry which is preliminary data.</text>
</comment>
<evidence type="ECO:0000313" key="2">
    <source>
        <dbReference type="EMBL" id="MEB2582118.1"/>
    </source>
</evidence>
<dbReference type="Proteomes" id="UP001304467">
    <property type="component" value="Unassembled WGS sequence"/>
</dbReference>